<evidence type="ECO:0000256" key="12">
    <source>
        <dbReference type="RuleBase" id="RU363032"/>
    </source>
</evidence>
<dbReference type="AlphaFoldDB" id="A0A6S6SH40"/>
<comment type="subcellular location">
    <subcellularLocation>
        <location evidence="1">Cell inner membrane</location>
        <topology evidence="1">Multi-pass membrane protein</topology>
    </subcellularLocation>
    <subcellularLocation>
        <location evidence="12">Cell membrane</location>
        <topology evidence="12">Multi-pass membrane protein</topology>
    </subcellularLocation>
</comment>
<dbReference type="Pfam" id="PF12911">
    <property type="entry name" value="OppC_N"/>
    <property type="match status" value="1"/>
</dbReference>
<protein>
    <recommendedName>
        <fullName evidence="11">Oligopeptide transport system permease protein OppC</fullName>
    </recommendedName>
</protein>
<dbReference type="InterPro" id="IPR000515">
    <property type="entry name" value="MetI-like"/>
</dbReference>
<dbReference type="PANTHER" id="PTHR43386:SF2">
    <property type="entry name" value="OLIGOPEPTIDE TRANSPORT SYSTEM PERMEASE PROTEIN OPPC"/>
    <property type="match status" value="1"/>
</dbReference>
<dbReference type="InterPro" id="IPR025966">
    <property type="entry name" value="OppC_N"/>
</dbReference>
<dbReference type="InterPro" id="IPR050366">
    <property type="entry name" value="BP-dependent_transpt_permease"/>
</dbReference>
<dbReference type="GO" id="GO:0015833">
    <property type="term" value="P:peptide transport"/>
    <property type="evidence" value="ECO:0007669"/>
    <property type="project" value="UniProtKB-KW"/>
</dbReference>
<evidence type="ECO:0000256" key="9">
    <source>
        <dbReference type="ARBA" id="ARBA00023136"/>
    </source>
</evidence>
<keyword evidence="2 12" id="KW-0813">Transport</keyword>
<dbReference type="PROSITE" id="PS50928">
    <property type="entry name" value="ABC_TM1"/>
    <property type="match status" value="1"/>
</dbReference>
<keyword evidence="5 12" id="KW-0812">Transmembrane</keyword>
<dbReference type="CDD" id="cd06261">
    <property type="entry name" value="TM_PBP2"/>
    <property type="match status" value="1"/>
</dbReference>
<evidence type="ECO:0000256" key="8">
    <source>
        <dbReference type="ARBA" id="ARBA00022989"/>
    </source>
</evidence>
<evidence type="ECO:0000256" key="3">
    <source>
        <dbReference type="ARBA" id="ARBA00022475"/>
    </source>
</evidence>
<dbReference type="EMBL" id="CACVAY010000022">
    <property type="protein sequence ID" value="CAA6804679.1"/>
    <property type="molecule type" value="Genomic_DNA"/>
</dbReference>
<dbReference type="GO" id="GO:0015031">
    <property type="term" value="P:protein transport"/>
    <property type="evidence" value="ECO:0007669"/>
    <property type="project" value="UniProtKB-KW"/>
</dbReference>
<reference evidence="14" key="1">
    <citation type="submission" date="2020-01" db="EMBL/GenBank/DDBJ databases">
        <authorList>
            <person name="Meier V. D."/>
            <person name="Meier V D."/>
        </authorList>
    </citation>
    <scope>NUCLEOTIDE SEQUENCE</scope>
    <source>
        <strain evidence="14">HLG_WM_MAG_07</strain>
    </source>
</reference>
<evidence type="ECO:0000256" key="11">
    <source>
        <dbReference type="ARBA" id="ARBA00072251"/>
    </source>
</evidence>
<evidence type="ECO:0000256" key="5">
    <source>
        <dbReference type="ARBA" id="ARBA00022692"/>
    </source>
</evidence>
<accession>A0A6S6SH40</accession>
<feature type="transmembrane region" description="Helical" evidence="12">
    <location>
        <begin position="25"/>
        <end position="46"/>
    </location>
</feature>
<keyword evidence="4" id="KW-0997">Cell inner membrane</keyword>
<feature type="transmembrane region" description="Helical" evidence="12">
    <location>
        <begin position="209"/>
        <end position="234"/>
    </location>
</feature>
<keyword evidence="9 12" id="KW-0472">Membrane</keyword>
<dbReference type="Pfam" id="PF00528">
    <property type="entry name" value="BPD_transp_1"/>
    <property type="match status" value="1"/>
</dbReference>
<evidence type="ECO:0000256" key="7">
    <source>
        <dbReference type="ARBA" id="ARBA00022927"/>
    </source>
</evidence>
<dbReference type="GO" id="GO:0055085">
    <property type="term" value="P:transmembrane transport"/>
    <property type="evidence" value="ECO:0007669"/>
    <property type="project" value="InterPro"/>
</dbReference>
<dbReference type="InterPro" id="IPR035906">
    <property type="entry name" value="MetI-like_sf"/>
</dbReference>
<gene>
    <name evidence="14" type="ORF">HELGO_WM31508</name>
</gene>
<dbReference type="PANTHER" id="PTHR43386">
    <property type="entry name" value="OLIGOPEPTIDE TRANSPORT SYSTEM PERMEASE PROTEIN APPC"/>
    <property type="match status" value="1"/>
</dbReference>
<keyword evidence="6" id="KW-0571">Peptide transport</keyword>
<organism evidence="14">
    <name type="scientific">uncultured Thiotrichaceae bacterium</name>
    <dbReference type="NCBI Taxonomy" id="298394"/>
    <lineage>
        <taxon>Bacteria</taxon>
        <taxon>Pseudomonadati</taxon>
        <taxon>Pseudomonadota</taxon>
        <taxon>Gammaproteobacteria</taxon>
        <taxon>Thiotrichales</taxon>
        <taxon>Thiotrichaceae</taxon>
        <taxon>environmental samples</taxon>
    </lineage>
</organism>
<evidence type="ECO:0000256" key="1">
    <source>
        <dbReference type="ARBA" id="ARBA00004429"/>
    </source>
</evidence>
<evidence type="ECO:0000256" key="6">
    <source>
        <dbReference type="ARBA" id="ARBA00022856"/>
    </source>
</evidence>
<sequence>MTRDLPNNMMTPGQKAWRRWYRNKAAMTSVVILSVIVLLCVFGPMLSPWSFDEPDWDNIGTPPDFSTHHYFGTDENGRDLFVRTLHGGRISLMVGLLATLVSFFIGVIYGAIAGYRGGKTDALMMRFVDVLYALPFMFFVILLTVYFGRSIWLIFIAIGAVEWLTMARIVRGQSIALKQRAFIEAARMSGASAGSIIRRHIIPNSLGPVIVYATLTVPQVILFESFLSFLGLGVQEPMSSWGVLIVQGSESMESAPWMLLFPASFLVITLFCLNFMGDGLRDALDPKDR</sequence>
<dbReference type="SUPFAM" id="SSF161098">
    <property type="entry name" value="MetI-like"/>
    <property type="match status" value="1"/>
</dbReference>
<evidence type="ECO:0000313" key="14">
    <source>
        <dbReference type="EMBL" id="CAA6804679.1"/>
    </source>
</evidence>
<evidence type="ECO:0000256" key="2">
    <source>
        <dbReference type="ARBA" id="ARBA00022448"/>
    </source>
</evidence>
<dbReference type="Gene3D" id="1.10.3720.10">
    <property type="entry name" value="MetI-like"/>
    <property type="match status" value="1"/>
</dbReference>
<feature type="transmembrane region" description="Helical" evidence="12">
    <location>
        <begin position="254"/>
        <end position="277"/>
    </location>
</feature>
<feature type="transmembrane region" description="Helical" evidence="12">
    <location>
        <begin position="151"/>
        <end position="170"/>
    </location>
</feature>
<keyword evidence="7" id="KW-0653">Protein transport</keyword>
<feature type="domain" description="ABC transmembrane type-1" evidence="13">
    <location>
        <begin position="88"/>
        <end position="277"/>
    </location>
</feature>
<evidence type="ECO:0000259" key="13">
    <source>
        <dbReference type="PROSITE" id="PS50928"/>
    </source>
</evidence>
<name>A0A6S6SH40_9GAMM</name>
<proteinExistence type="inferred from homology"/>
<evidence type="ECO:0000256" key="10">
    <source>
        <dbReference type="ARBA" id="ARBA00024202"/>
    </source>
</evidence>
<keyword evidence="8 12" id="KW-1133">Transmembrane helix</keyword>
<keyword evidence="3" id="KW-1003">Cell membrane</keyword>
<comment type="similarity">
    <text evidence="10">Belongs to the binding-protein-dependent transport system permease family. OppBC subfamily.</text>
</comment>
<feature type="transmembrane region" description="Helical" evidence="12">
    <location>
        <begin position="90"/>
        <end position="115"/>
    </location>
</feature>
<feature type="transmembrane region" description="Helical" evidence="12">
    <location>
        <begin position="127"/>
        <end position="145"/>
    </location>
</feature>
<dbReference type="GO" id="GO:0005886">
    <property type="term" value="C:plasma membrane"/>
    <property type="evidence" value="ECO:0007669"/>
    <property type="project" value="UniProtKB-SubCell"/>
</dbReference>
<evidence type="ECO:0000256" key="4">
    <source>
        <dbReference type="ARBA" id="ARBA00022519"/>
    </source>
</evidence>